<name>A0A9P7CYW6_9AGAM</name>
<reference evidence="1" key="1">
    <citation type="journal article" date="2020" name="New Phytol.">
        <title>Comparative genomics reveals dynamic genome evolution in host specialist ectomycorrhizal fungi.</title>
        <authorList>
            <person name="Lofgren L.A."/>
            <person name="Nguyen N.H."/>
            <person name="Vilgalys R."/>
            <person name="Ruytinx J."/>
            <person name="Liao H.L."/>
            <person name="Branco S."/>
            <person name="Kuo A."/>
            <person name="LaButti K."/>
            <person name="Lipzen A."/>
            <person name="Andreopoulos W."/>
            <person name="Pangilinan J."/>
            <person name="Riley R."/>
            <person name="Hundley H."/>
            <person name="Na H."/>
            <person name="Barry K."/>
            <person name="Grigoriev I.V."/>
            <person name="Stajich J.E."/>
            <person name="Kennedy P.G."/>
        </authorList>
    </citation>
    <scope>NUCLEOTIDE SEQUENCE</scope>
    <source>
        <strain evidence="1">DOB743</strain>
    </source>
</reference>
<dbReference type="AlphaFoldDB" id="A0A9P7CYW6"/>
<proteinExistence type="predicted"/>
<dbReference type="EMBL" id="JABBWD010000054">
    <property type="protein sequence ID" value="KAG1772258.1"/>
    <property type="molecule type" value="Genomic_DNA"/>
</dbReference>
<sequence length="255" mass="29081">MGDLLKRSITENRGSWRTLGSNFWPSKSPGVMPRCINIAPCWFQQGHECYGPPPENPDDGFKPEIYATLKGERSLSTITAMQRPALLASTALCIMHPQLYWASVRTQVELSRWSVDQGLPDMHSLLKHWASVYTGASVMCNRNSPDHRDPKCPPEAFDILTCIRNYHHGVMQLTNLGIDLLYNLGVMVSYSGHLVRHGINVAEGDRIVWAWFLQDSVHNYARMPCPDYAWYNPIDLDTYKFVRYNQVDFALYGTL</sequence>
<dbReference type="OrthoDB" id="2660627at2759"/>
<evidence type="ECO:0000313" key="2">
    <source>
        <dbReference type="Proteomes" id="UP000714275"/>
    </source>
</evidence>
<evidence type="ECO:0000313" key="1">
    <source>
        <dbReference type="EMBL" id="KAG1772258.1"/>
    </source>
</evidence>
<accession>A0A9P7CYW6</accession>
<dbReference type="Proteomes" id="UP000714275">
    <property type="component" value="Unassembled WGS sequence"/>
</dbReference>
<protein>
    <submittedName>
        <fullName evidence="1">Uncharacterized protein</fullName>
    </submittedName>
</protein>
<dbReference type="Gene3D" id="3.60.130.30">
    <property type="match status" value="1"/>
</dbReference>
<organism evidence="1 2">
    <name type="scientific">Suillus placidus</name>
    <dbReference type="NCBI Taxonomy" id="48579"/>
    <lineage>
        <taxon>Eukaryota</taxon>
        <taxon>Fungi</taxon>
        <taxon>Dikarya</taxon>
        <taxon>Basidiomycota</taxon>
        <taxon>Agaricomycotina</taxon>
        <taxon>Agaricomycetes</taxon>
        <taxon>Agaricomycetidae</taxon>
        <taxon>Boletales</taxon>
        <taxon>Suillineae</taxon>
        <taxon>Suillaceae</taxon>
        <taxon>Suillus</taxon>
    </lineage>
</organism>
<comment type="caution">
    <text evidence="1">The sequence shown here is derived from an EMBL/GenBank/DDBJ whole genome shotgun (WGS) entry which is preliminary data.</text>
</comment>
<gene>
    <name evidence="1" type="ORF">EV702DRAFT_976827</name>
</gene>
<keyword evidence="2" id="KW-1185">Reference proteome</keyword>